<dbReference type="SUPFAM" id="SSF53955">
    <property type="entry name" value="Lysozyme-like"/>
    <property type="match status" value="1"/>
</dbReference>
<dbReference type="GO" id="GO:0006032">
    <property type="term" value="P:chitin catabolic process"/>
    <property type="evidence" value="ECO:0007669"/>
    <property type="project" value="InterPro"/>
</dbReference>
<gene>
    <name evidence="2" type="ORF">NG99_26100</name>
</gene>
<accession>A0A0A3YLC5</accession>
<dbReference type="GO" id="GO:0016998">
    <property type="term" value="P:cell wall macromolecule catabolic process"/>
    <property type="evidence" value="ECO:0007669"/>
    <property type="project" value="InterPro"/>
</dbReference>
<dbReference type="InterPro" id="IPR000726">
    <property type="entry name" value="Glyco_hydro_19_cat"/>
</dbReference>
<dbReference type="PANTHER" id="PTHR34408">
    <property type="entry name" value="FAMILY PROTEIN, PUTATIVE-RELATED"/>
    <property type="match status" value="1"/>
</dbReference>
<dbReference type="AlphaFoldDB" id="A0A0A3YLC5"/>
<organism evidence="2 3">
    <name type="scientific">Erwinia typographi</name>
    <dbReference type="NCBI Taxonomy" id="371042"/>
    <lineage>
        <taxon>Bacteria</taxon>
        <taxon>Pseudomonadati</taxon>
        <taxon>Pseudomonadota</taxon>
        <taxon>Gammaproteobacteria</taxon>
        <taxon>Enterobacterales</taxon>
        <taxon>Erwiniaceae</taxon>
        <taxon>Erwinia</taxon>
    </lineage>
</organism>
<keyword evidence="3" id="KW-1185">Reference proteome</keyword>
<dbReference type="EMBL" id="JRUQ01000103">
    <property type="protein sequence ID" value="KGT86319.1"/>
    <property type="molecule type" value="Genomic_DNA"/>
</dbReference>
<reference evidence="2 3" key="1">
    <citation type="submission" date="2014-10" db="EMBL/GenBank/DDBJ databases">
        <title>Genome sequence of Erwinia typographi M043b.</title>
        <authorList>
            <person name="Chan K.-G."/>
            <person name="Tan W.-S."/>
        </authorList>
    </citation>
    <scope>NUCLEOTIDE SEQUENCE [LARGE SCALE GENOMIC DNA]</scope>
    <source>
        <strain evidence="2 3">M043b</strain>
    </source>
</reference>
<dbReference type="InterPro" id="IPR023346">
    <property type="entry name" value="Lysozyme-like_dom_sf"/>
</dbReference>
<dbReference type="eggNOG" id="COG3179">
    <property type="taxonomic scope" value="Bacteria"/>
</dbReference>
<evidence type="ECO:0000259" key="1">
    <source>
        <dbReference type="Pfam" id="PF00182"/>
    </source>
</evidence>
<proteinExistence type="predicted"/>
<feature type="domain" description="Glycoside hydrolase family 19 catalytic" evidence="1">
    <location>
        <begin position="101"/>
        <end position="164"/>
    </location>
</feature>
<sequence>MNKSQFANASGLNDVLATRWFSHIKQALHEFSITDTVAQAMFIAQVGHESAGFSVAVESLNYSAAGLLSVFGKYFTEVSAQIYGRTADHPADQKGIANIVYANRMGNTSPDDGWNYRGRGLIQLTGRYNYTDCGNALGDDLVNNPDLLAEDKDAARSAAWYWHARGCDSVAADIKAVTRLINGGLNGLSDRQQRFDRAKAILVR</sequence>
<dbReference type="Gene3D" id="1.10.530.10">
    <property type="match status" value="1"/>
</dbReference>
<dbReference type="PANTHER" id="PTHR34408:SF1">
    <property type="entry name" value="GLYCOSYL HYDROLASE FAMILY 19 DOMAIN-CONTAINING PROTEIN HI_1415"/>
    <property type="match status" value="1"/>
</dbReference>
<evidence type="ECO:0000313" key="2">
    <source>
        <dbReference type="EMBL" id="KGT86319.1"/>
    </source>
</evidence>
<dbReference type="Proteomes" id="UP000030351">
    <property type="component" value="Unassembled WGS sequence"/>
</dbReference>
<dbReference type="STRING" id="371042.NG99_26100"/>
<protein>
    <submittedName>
        <fullName evidence="2">Endolysin</fullName>
    </submittedName>
</protein>
<comment type="caution">
    <text evidence="2">The sequence shown here is derived from an EMBL/GenBank/DDBJ whole genome shotgun (WGS) entry which is preliminary data.</text>
</comment>
<evidence type="ECO:0000313" key="3">
    <source>
        <dbReference type="Proteomes" id="UP000030351"/>
    </source>
</evidence>
<name>A0A0A3YLC5_9GAMM</name>
<dbReference type="InterPro" id="IPR052354">
    <property type="entry name" value="Cell_Wall_Dynamics_Protein"/>
</dbReference>
<dbReference type="GO" id="GO:0004568">
    <property type="term" value="F:chitinase activity"/>
    <property type="evidence" value="ECO:0007669"/>
    <property type="project" value="InterPro"/>
</dbReference>
<dbReference type="Pfam" id="PF00182">
    <property type="entry name" value="Glyco_hydro_19"/>
    <property type="match status" value="1"/>
</dbReference>